<feature type="transmembrane region" description="Helical" evidence="7">
    <location>
        <begin position="136"/>
        <end position="159"/>
    </location>
</feature>
<dbReference type="PANTHER" id="PTHR33362">
    <property type="entry name" value="SIALIC ACID TRAP TRANSPORTER PERMEASE PROTEIN SIAT-RELATED"/>
    <property type="match status" value="1"/>
</dbReference>
<dbReference type="InterPro" id="IPR004681">
    <property type="entry name" value="TRAP_DctM"/>
</dbReference>
<evidence type="ECO:0000256" key="3">
    <source>
        <dbReference type="ARBA" id="ARBA00022519"/>
    </source>
</evidence>
<feature type="transmembrane region" description="Helical" evidence="7">
    <location>
        <begin position="55"/>
        <end position="73"/>
    </location>
</feature>
<feature type="transmembrane region" description="Helical" evidence="7">
    <location>
        <begin position="397"/>
        <end position="422"/>
    </location>
</feature>
<dbReference type="GO" id="GO:0005886">
    <property type="term" value="C:plasma membrane"/>
    <property type="evidence" value="ECO:0007669"/>
    <property type="project" value="UniProtKB-SubCell"/>
</dbReference>
<accession>A0A212KH18</accession>
<evidence type="ECO:0000313" key="9">
    <source>
        <dbReference type="EMBL" id="SBW11003.1"/>
    </source>
</evidence>
<feature type="transmembrane region" description="Helical" evidence="7">
    <location>
        <begin position="6"/>
        <end position="35"/>
    </location>
</feature>
<evidence type="ECO:0000256" key="6">
    <source>
        <dbReference type="ARBA" id="ARBA00023136"/>
    </source>
</evidence>
<comment type="subcellular location">
    <subcellularLocation>
        <location evidence="1">Cell inner membrane</location>
        <topology evidence="1">Multi-pass membrane protein</topology>
    </subcellularLocation>
</comment>
<dbReference type="NCBIfam" id="TIGR00786">
    <property type="entry name" value="dctM"/>
    <property type="match status" value="1"/>
</dbReference>
<dbReference type="Pfam" id="PF06808">
    <property type="entry name" value="DctM"/>
    <property type="match status" value="1"/>
</dbReference>
<feature type="transmembrane region" description="Helical" evidence="7">
    <location>
        <begin position="93"/>
        <end position="124"/>
    </location>
</feature>
<evidence type="ECO:0000256" key="5">
    <source>
        <dbReference type="ARBA" id="ARBA00022989"/>
    </source>
</evidence>
<dbReference type="GO" id="GO:0022857">
    <property type="term" value="F:transmembrane transporter activity"/>
    <property type="evidence" value="ECO:0007669"/>
    <property type="project" value="TreeGrafter"/>
</dbReference>
<feature type="transmembrane region" description="Helical" evidence="7">
    <location>
        <begin position="269"/>
        <end position="294"/>
    </location>
</feature>
<dbReference type="PIRSF" id="PIRSF006066">
    <property type="entry name" value="HI0050"/>
    <property type="match status" value="1"/>
</dbReference>
<evidence type="ECO:0000256" key="1">
    <source>
        <dbReference type="ARBA" id="ARBA00004429"/>
    </source>
</evidence>
<keyword evidence="4 7" id="KW-0812">Transmembrane</keyword>
<dbReference type="AlphaFoldDB" id="A0A212KH18"/>
<feature type="transmembrane region" description="Helical" evidence="7">
    <location>
        <begin position="314"/>
        <end position="344"/>
    </location>
</feature>
<proteinExistence type="predicted"/>
<name>A0A212KH18_9DELT</name>
<sequence length="432" mass="46042">MLNFLVTIAVLGVVLLLGLPVAFGLGSTSVILALFQENISLSFLTITILESVNSFTLLAVPLFVIMSQILLVGKVGDNLFETINAWVRHLPGGLAVATVFSCAVFAAITGSGAATAATIGMVAYPAMFSRGYDKKFTCGLLATGGVLGILIPPSIPMIIYSSITDASLDKLFMAGVVPGILLTLALAGYAVVRSIRGGYTPLPKASWGERWQLTRYNLPALFLPVIIIGGIYSGLFTPTEAAAVGLVVSLVLTKYVYKTLAWKHLPQILLDALATTCMIGMIIIGAHLFGKVLALMNVPQELTRMVVQHELSPLMFIVAVNLLLLVLGALLETISCILLTTPLILPIMIAMNIDPIWYGVVLTVNMTIALITPPVGMDLYVIKGLRDDIGFDDVIKGVVPFIILMFCFLAVIIAVPGISTWLPSLMPTRGAL</sequence>
<dbReference type="PANTHER" id="PTHR33362:SF5">
    <property type="entry name" value="C4-DICARBOXYLATE TRAP TRANSPORTER LARGE PERMEASE PROTEIN DCTM"/>
    <property type="match status" value="1"/>
</dbReference>
<feature type="domain" description="TRAP C4-dicarboxylate transport system permease DctM subunit" evidence="8">
    <location>
        <begin position="9"/>
        <end position="418"/>
    </location>
</feature>
<gene>
    <name evidence="9" type="ORF">KL86DPRO_70126</name>
</gene>
<feature type="transmembrane region" description="Helical" evidence="7">
    <location>
        <begin position="356"/>
        <end position="377"/>
    </location>
</feature>
<evidence type="ECO:0000259" key="8">
    <source>
        <dbReference type="Pfam" id="PF06808"/>
    </source>
</evidence>
<reference evidence="9" key="1">
    <citation type="submission" date="2016-04" db="EMBL/GenBank/DDBJ databases">
        <authorList>
            <person name="Evans L.H."/>
            <person name="Alamgir A."/>
            <person name="Owens N."/>
            <person name="Weber N.D."/>
            <person name="Virtaneva K."/>
            <person name="Barbian K."/>
            <person name="Babar A."/>
            <person name="Rosenke K."/>
        </authorList>
    </citation>
    <scope>NUCLEOTIDE SEQUENCE</scope>
    <source>
        <strain evidence="9">86</strain>
    </source>
</reference>
<organism evidence="9">
    <name type="scientific">uncultured delta proteobacterium</name>
    <dbReference type="NCBI Taxonomy" id="34034"/>
    <lineage>
        <taxon>Bacteria</taxon>
        <taxon>Deltaproteobacteria</taxon>
        <taxon>environmental samples</taxon>
    </lineage>
</organism>
<feature type="transmembrane region" description="Helical" evidence="7">
    <location>
        <begin position="213"/>
        <end position="235"/>
    </location>
</feature>
<dbReference type="InterPro" id="IPR010656">
    <property type="entry name" value="DctM"/>
</dbReference>
<keyword evidence="3" id="KW-0997">Cell inner membrane</keyword>
<feature type="transmembrane region" description="Helical" evidence="7">
    <location>
        <begin position="241"/>
        <end position="257"/>
    </location>
</feature>
<dbReference type="EMBL" id="FLUQ01000007">
    <property type="protein sequence ID" value="SBW11003.1"/>
    <property type="molecule type" value="Genomic_DNA"/>
</dbReference>
<keyword evidence="2" id="KW-1003">Cell membrane</keyword>
<keyword evidence="5 7" id="KW-1133">Transmembrane helix</keyword>
<evidence type="ECO:0000256" key="2">
    <source>
        <dbReference type="ARBA" id="ARBA00022475"/>
    </source>
</evidence>
<evidence type="ECO:0000256" key="4">
    <source>
        <dbReference type="ARBA" id="ARBA00022692"/>
    </source>
</evidence>
<keyword evidence="6 7" id="KW-0472">Membrane</keyword>
<feature type="transmembrane region" description="Helical" evidence="7">
    <location>
        <begin position="171"/>
        <end position="192"/>
    </location>
</feature>
<evidence type="ECO:0000256" key="7">
    <source>
        <dbReference type="SAM" id="Phobius"/>
    </source>
</evidence>
<protein>
    <submittedName>
        <fullName evidence="9">TRAP dicarboxylate transporter, DctM subunit</fullName>
    </submittedName>
</protein>